<feature type="domain" description="THUMP" evidence="11">
    <location>
        <begin position="56"/>
        <end position="159"/>
    </location>
</feature>
<evidence type="ECO:0000256" key="8">
    <source>
        <dbReference type="ARBA" id="ARBA00022977"/>
    </source>
</evidence>
<dbReference type="SUPFAM" id="SSF52402">
    <property type="entry name" value="Adenine nucleotide alpha hydrolases-like"/>
    <property type="match status" value="1"/>
</dbReference>
<keyword evidence="6 9" id="KW-0067">ATP-binding</keyword>
<keyword evidence="3 9" id="KW-0820">tRNA-binding</keyword>
<dbReference type="GO" id="GO:0140741">
    <property type="term" value="F:tRNA-uracil-4 sulfurtransferase activity"/>
    <property type="evidence" value="ECO:0007669"/>
    <property type="project" value="UniProtKB-EC"/>
</dbReference>
<dbReference type="Proteomes" id="UP001432074">
    <property type="component" value="Chromosome"/>
</dbReference>
<dbReference type="Pfam" id="PF02568">
    <property type="entry name" value="ThiI"/>
    <property type="match status" value="1"/>
</dbReference>
<keyword evidence="7 9" id="KW-0694">RNA-binding</keyword>
<feature type="binding site" evidence="9">
    <location>
        <position position="281"/>
    </location>
    <ligand>
        <name>ATP</name>
        <dbReference type="ChEBI" id="CHEBI:30616"/>
    </ligand>
</feature>
<dbReference type="InterPro" id="IPR003720">
    <property type="entry name" value="tRNA_STrfase"/>
</dbReference>
<dbReference type="Gene3D" id="3.40.50.620">
    <property type="entry name" value="HUPs"/>
    <property type="match status" value="1"/>
</dbReference>
<dbReference type="EMBL" id="CP143577">
    <property type="protein sequence ID" value="WVN21771.1"/>
    <property type="molecule type" value="Genomic_DNA"/>
</dbReference>
<evidence type="ECO:0000256" key="9">
    <source>
        <dbReference type="HAMAP-Rule" id="MF_00021"/>
    </source>
</evidence>
<comment type="pathway">
    <text evidence="9">Cofactor biosynthesis; thiamine diphosphate biosynthesis.</text>
</comment>
<comment type="subcellular location">
    <subcellularLocation>
        <location evidence="1 9">Cytoplasm</location>
    </subcellularLocation>
</comment>
<feature type="binding site" evidence="9">
    <location>
        <position position="259"/>
    </location>
    <ligand>
        <name>ATP</name>
        <dbReference type="ChEBI" id="CHEBI:30616"/>
    </ligand>
</feature>
<organism evidence="12 13">
    <name type="scientific">Mycoplasmopsis arginini</name>
    <name type="common">Mycoplasma arginini</name>
    <dbReference type="NCBI Taxonomy" id="2094"/>
    <lineage>
        <taxon>Bacteria</taxon>
        <taxon>Bacillati</taxon>
        <taxon>Mycoplasmatota</taxon>
        <taxon>Mycoplasmoidales</taxon>
        <taxon>Metamycoplasmataceae</taxon>
        <taxon>Mycoplasmopsis</taxon>
    </lineage>
</organism>
<evidence type="ECO:0000256" key="3">
    <source>
        <dbReference type="ARBA" id="ARBA00022555"/>
    </source>
</evidence>
<comment type="function">
    <text evidence="9">Catalyzes the ATP-dependent transfer of a sulfur to tRNA to produce 4-thiouridine in position 8 of tRNAs, which functions as a near-UV photosensor. Also catalyzes the transfer of sulfur to the sulfur carrier protein ThiS, forming ThiS-thiocarboxylate. This is a step in the synthesis of thiazole, in the thiamine biosynthesis pathway. The sulfur is donated as persulfide by IscS.</text>
</comment>
<dbReference type="InterPro" id="IPR020536">
    <property type="entry name" value="ThiI_AANH"/>
</dbReference>
<dbReference type="Pfam" id="PF22025">
    <property type="entry name" value="ThiI_fer"/>
    <property type="match status" value="1"/>
</dbReference>
<dbReference type="InterPro" id="IPR050102">
    <property type="entry name" value="tRNA_sulfurtransferase_ThiI"/>
</dbReference>
<dbReference type="InterPro" id="IPR014729">
    <property type="entry name" value="Rossmann-like_a/b/a_fold"/>
</dbReference>
<reference evidence="12" key="1">
    <citation type="submission" date="2024-01" db="EMBL/GenBank/DDBJ databases">
        <title>Complete genome sequence of Mycoplasma arginini type strain G 230.</title>
        <authorList>
            <person name="Spergser J."/>
        </authorList>
    </citation>
    <scope>NUCLEOTIDE SEQUENCE</scope>
    <source>
        <strain evidence="12">NCTC 10129</strain>
    </source>
</reference>
<dbReference type="NCBIfam" id="TIGR00342">
    <property type="entry name" value="tRNA uracil 4-sulfurtransferase ThiI"/>
    <property type="match status" value="1"/>
</dbReference>
<keyword evidence="5 9" id="KW-0547">Nucleotide-binding</keyword>
<evidence type="ECO:0000313" key="12">
    <source>
        <dbReference type="EMBL" id="WVN21771.1"/>
    </source>
</evidence>
<protein>
    <recommendedName>
        <fullName evidence="9">Probable tRNA sulfurtransferase</fullName>
        <ecNumber evidence="9">2.8.1.4</ecNumber>
    </recommendedName>
    <alternativeName>
        <fullName evidence="9">Sulfur carrier protein ThiS sulfurtransferase</fullName>
    </alternativeName>
    <alternativeName>
        <fullName evidence="9">Thiamine biosynthesis protein ThiI</fullName>
    </alternativeName>
    <alternativeName>
        <fullName evidence="9">tRNA 4-thiouridine synthase</fullName>
    </alternativeName>
</protein>
<dbReference type="PANTHER" id="PTHR43209">
    <property type="entry name" value="TRNA SULFURTRANSFERASE"/>
    <property type="match status" value="1"/>
</dbReference>
<dbReference type="InterPro" id="IPR004114">
    <property type="entry name" value="THUMP_dom"/>
</dbReference>
<evidence type="ECO:0000259" key="11">
    <source>
        <dbReference type="PROSITE" id="PS51165"/>
    </source>
</evidence>
<evidence type="ECO:0000256" key="5">
    <source>
        <dbReference type="ARBA" id="ARBA00022741"/>
    </source>
</evidence>
<sequence length="384" mass="44491">MNNIEEKEILIRYGELTLKGENKKDFINQLRKNLELYIPKNELKVEYDRAFCKFSESNLNSLRYIFGISSYSIVYKTSNELKDIEQLVLKIARENTFKSFAIKARRHNKNYKLTSSELNMHFGGLILNNFENKTVDLTNADLFIYIEVRDKYTYVFSNYIDGLGGMPVSSSERVLHLISGGIDSPVAANLLQKRGLKVDFLNFITPPHTDEKTTQKIDQIIQNLTKYQGSSTLFQINYTKLMNYIGLVSNQKYKITLMRRSFYRIAQKIAEKYNIKALSNGENLAQVASQTLESIYTISEVCNLPIFRPLLTFDKNETIKIAEKLGTMEISIQKACETCELFAPRFPVTKPTREEARKLENELDQIEKIEDEIIKQVEIKKFIL</sequence>
<dbReference type="InterPro" id="IPR049962">
    <property type="entry name" value="THUMP_ThiI"/>
</dbReference>
<dbReference type="InterPro" id="IPR054173">
    <property type="entry name" value="ThiI_fer"/>
</dbReference>
<comment type="catalytic activity">
    <reaction evidence="9">
        <text>[ThiI sulfur-carrier protein]-S-sulfanyl-L-cysteine + a uridine in tRNA + 2 reduced [2Fe-2S]-[ferredoxin] + ATP + H(+) = [ThiI sulfur-carrier protein]-L-cysteine + a 4-thiouridine in tRNA + 2 oxidized [2Fe-2S]-[ferredoxin] + AMP + diphosphate</text>
        <dbReference type="Rhea" id="RHEA:24176"/>
        <dbReference type="Rhea" id="RHEA-COMP:10000"/>
        <dbReference type="Rhea" id="RHEA-COMP:10001"/>
        <dbReference type="Rhea" id="RHEA-COMP:13337"/>
        <dbReference type="Rhea" id="RHEA-COMP:13338"/>
        <dbReference type="Rhea" id="RHEA-COMP:13339"/>
        <dbReference type="Rhea" id="RHEA-COMP:13340"/>
        <dbReference type="ChEBI" id="CHEBI:15378"/>
        <dbReference type="ChEBI" id="CHEBI:29950"/>
        <dbReference type="ChEBI" id="CHEBI:30616"/>
        <dbReference type="ChEBI" id="CHEBI:33019"/>
        <dbReference type="ChEBI" id="CHEBI:33737"/>
        <dbReference type="ChEBI" id="CHEBI:33738"/>
        <dbReference type="ChEBI" id="CHEBI:61963"/>
        <dbReference type="ChEBI" id="CHEBI:65315"/>
        <dbReference type="ChEBI" id="CHEBI:136798"/>
        <dbReference type="ChEBI" id="CHEBI:456215"/>
        <dbReference type="EC" id="2.8.1.4"/>
    </reaction>
</comment>
<evidence type="ECO:0000256" key="2">
    <source>
        <dbReference type="ARBA" id="ARBA00022490"/>
    </source>
</evidence>
<name>A0ABZ2ANN6_MYCAR</name>
<dbReference type="SUPFAM" id="SSF143437">
    <property type="entry name" value="THUMP domain-like"/>
    <property type="match status" value="1"/>
</dbReference>
<gene>
    <name evidence="9 12" type="primary">thiI</name>
    <name evidence="12" type="ORF">V2E25_02205</name>
</gene>
<dbReference type="SMART" id="SM00981">
    <property type="entry name" value="THUMP"/>
    <property type="match status" value="1"/>
</dbReference>
<evidence type="ECO:0000256" key="4">
    <source>
        <dbReference type="ARBA" id="ARBA00022679"/>
    </source>
</evidence>
<feature type="binding site" evidence="9">
    <location>
        <position position="290"/>
    </location>
    <ligand>
        <name>ATP</name>
        <dbReference type="ChEBI" id="CHEBI:30616"/>
    </ligand>
</feature>
<feature type="binding site" evidence="9">
    <location>
        <begin position="202"/>
        <end position="203"/>
    </location>
    <ligand>
        <name>ATP</name>
        <dbReference type="ChEBI" id="CHEBI:30616"/>
    </ligand>
</feature>
<dbReference type="InterPro" id="IPR049961">
    <property type="entry name" value="ThiI_N"/>
</dbReference>
<keyword evidence="13" id="KW-1185">Reference proteome</keyword>
<dbReference type="CDD" id="cd01712">
    <property type="entry name" value="PPase_ThiI"/>
    <property type="match status" value="1"/>
</dbReference>
<evidence type="ECO:0000256" key="1">
    <source>
        <dbReference type="ARBA" id="ARBA00004496"/>
    </source>
</evidence>
<feature type="binding site" evidence="9">
    <location>
        <begin position="177"/>
        <end position="178"/>
    </location>
    <ligand>
        <name>ATP</name>
        <dbReference type="ChEBI" id="CHEBI:30616"/>
    </ligand>
</feature>
<dbReference type="Gene3D" id="3.30.2130.30">
    <property type="match status" value="1"/>
</dbReference>
<evidence type="ECO:0000256" key="7">
    <source>
        <dbReference type="ARBA" id="ARBA00022884"/>
    </source>
</evidence>
<dbReference type="PANTHER" id="PTHR43209:SF1">
    <property type="entry name" value="TRNA SULFURTRANSFERASE"/>
    <property type="match status" value="1"/>
</dbReference>
<comment type="similarity">
    <text evidence="9">Belongs to the ThiI family.</text>
</comment>
<keyword evidence="2 9" id="KW-0963">Cytoplasm</keyword>
<dbReference type="EC" id="2.8.1.4" evidence="9"/>
<keyword evidence="10" id="KW-0175">Coiled coil</keyword>
<evidence type="ECO:0000256" key="10">
    <source>
        <dbReference type="SAM" id="Coils"/>
    </source>
</evidence>
<dbReference type="PROSITE" id="PS51165">
    <property type="entry name" value="THUMP"/>
    <property type="match status" value="1"/>
</dbReference>
<dbReference type="RefSeq" id="WP_197723426.1">
    <property type="nucleotide sequence ID" value="NZ_CP143577.1"/>
</dbReference>
<dbReference type="Pfam" id="PF02926">
    <property type="entry name" value="THUMP"/>
    <property type="match status" value="1"/>
</dbReference>
<dbReference type="HAMAP" id="MF_00021">
    <property type="entry name" value="ThiI"/>
    <property type="match status" value="1"/>
</dbReference>
<evidence type="ECO:0000313" key="13">
    <source>
        <dbReference type="Proteomes" id="UP001432074"/>
    </source>
</evidence>
<comment type="catalytic activity">
    <reaction evidence="9">
        <text>[ThiS sulfur-carrier protein]-C-terminal Gly-Gly-AMP + S-sulfanyl-L-cysteinyl-[cysteine desulfurase] + AH2 = [ThiS sulfur-carrier protein]-C-terminal-Gly-aminoethanethioate + L-cysteinyl-[cysteine desulfurase] + A + AMP + 2 H(+)</text>
        <dbReference type="Rhea" id="RHEA:43340"/>
        <dbReference type="Rhea" id="RHEA-COMP:12157"/>
        <dbReference type="Rhea" id="RHEA-COMP:12158"/>
        <dbReference type="Rhea" id="RHEA-COMP:12910"/>
        <dbReference type="Rhea" id="RHEA-COMP:19908"/>
        <dbReference type="ChEBI" id="CHEBI:13193"/>
        <dbReference type="ChEBI" id="CHEBI:15378"/>
        <dbReference type="ChEBI" id="CHEBI:17499"/>
        <dbReference type="ChEBI" id="CHEBI:29950"/>
        <dbReference type="ChEBI" id="CHEBI:61963"/>
        <dbReference type="ChEBI" id="CHEBI:90618"/>
        <dbReference type="ChEBI" id="CHEBI:232372"/>
        <dbReference type="ChEBI" id="CHEBI:456215"/>
    </reaction>
</comment>
<feature type="coiled-coil region" evidence="10">
    <location>
        <begin position="352"/>
        <end position="379"/>
    </location>
</feature>
<accession>A0ABZ2ANN6</accession>
<dbReference type="CDD" id="cd11716">
    <property type="entry name" value="THUMP_ThiI"/>
    <property type="match status" value="1"/>
</dbReference>
<evidence type="ECO:0000256" key="6">
    <source>
        <dbReference type="ARBA" id="ARBA00022840"/>
    </source>
</evidence>
<keyword evidence="8 9" id="KW-0784">Thiamine biosynthesis</keyword>
<proteinExistence type="inferred from homology"/>
<keyword evidence="4 9" id="KW-0808">Transferase</keyword>